<evidence type="ECO:0000313" key="8">
    <source>
        <dbReference type="EMBL" id="ABN69155.1"/>
    </source>
</evidence>
<dbReference type="HOGENOM" id="CLU_000445_52_5_2"/>
<accession>A3DKJ5</accession>
<dbReference type="Gene3D" id="1.10.10.10">
    <property type="entry name" value="Winged helix-like DNA-binding domain superfamily/Winged helix DNA-binding domain"/>
    <property type="match status" value="1"/>
</dbReference>
<dbReference type="InterPro" id="IPR036217">
    <property type="entry name" value="MethylDNA_cys_MeTrfase_DNAb"/>
</dbReference>
<dbReference type="EMBL" id="CP000575">
    <property type="protein sequence ID" value="ABN69155.1"/>
    <property type="molecule type" value="Genomic_DNA"/>
</dbReference>
<protein>
    <submittedName>
        <fullName evidence="8">Methylated-DNA--protein-cysteine methyltransferase</fullName>
    </submittedName>
</protein>
<evidence type="ECO:0000256" key="6">
    <source>
        <dbReference type="ARBA" id="ARBA00049348"/>
    </source>
</evidence>
<dbReference type="GO" id="GO:0003908">
    <property type="term" value="F:methylated-DNA-[protein]-cysteine S-methyltransferase activity"/>
    <property type="evidence" value="ECO:0007669"/>
    <property type="project" value="UniProtKB-EC"/>
</dbReference>
<keyword evidence="9" id="KW-1185">Reference proteome</keyword>
<evidence type="ECO:0000256" key="1">
    <source>
        <dbReference type="ARBA" id="ARBA00001286"/>
    </source>
</evidence>
<evidence type="ECO:0000256" key="2">
    <source>
        <dbReference type="ARBA" id="ARBA00022603"/>
    </source>
</evidence>
<dbReference type="GeneID" id="4906929"/>
<dbReference type="AlphaFoldDB" id="A3DKJ5"/>
<dbReference type="Proteomes" id="UP000000254">
    <property type="component" value="Chromosome"/>
</dbReference>
<keyword evidence="5" id="KW-0234">DNA repair</keyword>
<keyword evidence="3" id="KW-0808">Transferase</keyword>
<organism evidence="8 9">
    <name type="scientific">Staphylothermus marinus (strain ATCC 43588 / DSM 3639 / JCM 9404 / F1)</name>
    <dbReference type="NCBI Taxonomy" id="399550"/>
    <lineage>
        <taxon>Archaea</taxon>
        <taxon>Thermoproteota</taxon>
        <taxon>Thermoprotei</taxon>
        <taxon>Desulfurococcales</taxon>
        <taxon>Desulfurococcaceae</taxon>
        <taxon>Staphylothermus</taxon>
    </lineage>
</organism>
<dbReference type="InterPro" id="IPR001497">
    <property type="entry name" value="MethylDNA_cys_MeTrfase_AS"/>
</dbReference>
<name>A3DKJ5_STAMF</name>
<evidence type="ECO:0000256" key="4">
    <source>
        <dbReference type="ARBA" id="ARBA00022763"/>
    </source>
</evidence>
<dbReference type="InterPro" id="IPR036388">
    <property type="entry name" value="WH-like_DNA-bd_sf"/>
</dbReference>
<dbReference type="OrthoDB" id="372118at2157"/>
<dbReference type="SUPFAM" id="SSF46767">
    <property type="entry name" value="Methylated DNA-protein cysteine methyltransferase, C-terminal domain"/>
    <property type="match status" value="1"/>
</dbReference>
<dbReference type="CDD" id="cd06445">
    <property type="entry name" value="ATase"/>
    <property type="match status" value="1"/>
</dbReference>
<dbReference type="STRING" id="399550.Smar_0042"/>
<dbReference type="PROSITE" id="PS00374">
    <property type="entry name" value="MGMT"/>
    <property type="match status" value="1"/>
</dbReference>
<comment type="catalytic activity">
    <reaction evidence="6">
        <text>a 6-O-methyl-2'-deoxyguanosine in DNA + L-cysteinyl-[protein] = S-methyl-L-cysteinyl-[protein] + a 2'-deoxyguanosine in DNA</text>
        <dbReference type="Rhea" id="RHEA:24000"/>
        <dbReference type="Rhea" id="RHEA-COMP:10131"/>
        <dbReference type="Rhea" id="RHEA-COMP:10132"/>
        <dbReference type="Rhea" id="RHEA-COMP:11367"/>
        <dbReference type="Rhea" id="RHEA-COMP:11368"/>
        <dbReference type="ChEBI" id="CHEBI:29950"/>
        <dbReference type="ChEBI" id="CHEBI:82612"/>
        <dbReference type="ChEBI" id="CHEBI:85445"/>
        <dbReference type="ChEBI" id="CHEBI:85448"/>
        <dbReference type="EC" id="2.1.1.63"/>
    </reaction>
</comment>
<evidence type="ECO:0000256" key="5">
    <source>
        <dbReference type="ARBA" id="ARBA00023204"/>
    </source>
</evidence>
<feature type="domain" description="Methylated-DNA-[protein]-cysteine S-methyltransferase DNA binding" evidence="7">
    <location>
        <begin position="19"/>
        <end position="97"/>
    </location>
</feature>
<evidence type="ECO:0000313" key="9">
    <source>
        <dbReference type="Proteomes" id="UP000000254"/>
    </source>
</evidence>
<gene>
    <name evidence="8" type="ordered locus">Smar_0042</name>
</gene>
<dbReference type="InterPro" id="IPR014048">
    <property type="entry name" value="MethylDNA_cys_MeTrfase_DNA-bd"/>
</dbReference>
<sequence>MLVLEPNKGFLRKADKKELYEAIYILTMLIPIGKVTTYKSIAKVLGVHPRLVGIALKKNKKPIIIPCHRVISSDGSIRGYSVGGKNVKKKLLEIEGVRIIGEKVDPKYIIDISEQLIS</sequence>
<dbReference type="KEGG" id="smr:Smar_0042"/>
<dbReference type="RefSeq" id="WP_011838346.1">
    <property type="nucleotide sequence ID" value="NC_009033.1"/>
</dbReference>
<dbReference type="NCBIfam" id="TIGR00589">
    <property type="entry name" value="ogt"/>
    <property type="match status" value="1"/>
</dbReference>
<proteinExistence type="predicted"/>
<comment type="catalytic activity">
    <reaction evidence="1">
        <text>a 4-O-methyl-thymidine in DNA + L-cysteinyl-[protein] = a thymidine in DNA + S-methyl-L-cysteinyl-[protein]</text>
        <dbReference type="Rhea" id="RHEA:53428"/>
        <dbReference type="Rhea" id="RHEA-COMP:10131"/>
        <dbReference type="Rhea" id="RHEA-COMP:10132"/>
        <dbReference type="Rhea" id="RHEA-COMP:13555"/>
        <dbReference type="Rhea" id="RHEA-COMP:13556"/>
        <dbReference type="ChEBI" id="CHEBI:29950"/>
        <dbReference type="ChEBI" id="CHEBI:82612"/>
        <dbReference type="ChEBI" id="CHEBI:137386"/>
        <dbReference type="ChEBI" id="CHEBI:137387"/>
        <dbReference type="EC" id="2.1.1.63"/>
    </reaction>
</comment>
<dbReference type="GO" id="GO:0032259">
    <property type="term" value="P:methylation"/>
    <property type="evidence" value="ECO:0007669"/>
    <property type="project" value="UniProtKB-KW"/>
</dbReference>
<dbReference type="PANTHER" id="PTHR10815">
    <property type="entry name" value="METHYLATED-DNA--PROTEIN-CYSTEINE METHYLTRANSFERASE"/>
    <property type="match status" value="1"/>
</dbReference>
<dbReference type="PANTHER" id="PTHR10815:SF13">
    <property type="entry name" value="METHYLATED-DNA--PROTEIN-CYSTEINE METHYLTRANSFERASE"/>
    <property type="match status" value="1"/>
</dbReference>
<evidence type="ECO:0000256" key="3">
    <source>
        <dbReference type="ARBA" id="ARBA00022679"/>
    </source>
</evidence>
<keyword evidence="2 8" id="KW-0489">Methyltransferase</keyword>
<evidence type="ECO:0000259" key="7">
    <source>
        <dbReference type="Pfam" id="PF01035"/>
    </source>
</evidence>
<dbReference type="eggNOG" id="arCOG02724">
    <property type="taxonomic scope" value="Archaea"/>
</dbReference>
<dbReference type="Pfam" id="PF01035">
    <property type="entry name" value="DNA_binding_1"/>
    <property type="match status" value="1"/>
</dbReference>
<dbReference type="GO" id="GO:0006281">
    <property type="term" value="P:DNA repair"/>
    <property type="evidence" value="ECO:0007669"/>
    <property type="project" value="UniProtKB-KW"/>
</dbReference>
<reference evidence="8 9" key="2">
    <citation type="journal article" date="2009" name="Stand. Genomic Sci.">
        <title>Complete genome sequence of Staphylothermus marinus Stetter and Fiala 1986 type strain F1.</title>
        <authorList>
            <person name="Anderson I.J."/>
            <person name="Sun H."/>
            <person name="Lapidus A."/>
            <person name="Copeland A."/>
            <person name="Glavina Del Rio T."/>
            <person name="Tice H."/>
            <person name="Dalin E."/>
            <person name="Lucas S."/>
            <person name="Barry K."/>
            <person name="Land M."/>
            <person name="Richardson P."/>
            <person name="Huber H."/>
            <person name="Kyrpides N.C."/>
        </authorList>
    </citation>
    <scope>NUCLEOTIDE SEQUENCE [LARGE SCALE GENOMIC DNA]</scope>
    <source>
        <strain evidence="9">ATCC 43588 / DSM 3639 / JCM 9404 / F1</strain>
    </source>
</reference>
<keyword evidence="4" id="KW-0227">DNA damage</keyword>
<reference evidence="9" key="1">
    <citation type="journal article" date="2009" name="BMC Genomics">
        <title>The complete genome sequence of Staphylothermus marinus reveals differences in sulfur metabolism among heterotrophic Crenarchaeota.</title>
        <authorList>
            <person name="Anderson I.J."/>
            <person name="Dharmarajan L."/>
            <person name="Rodriguez J."/>
            <person name="Hooper S."/>
            <person name="Porat I."/>
            <person name="Ulrich L.E."/>
            <person name="Elkins J.G."/>
            <person name="Mavromatis K."/>
            <person name="Sun H."/>
            <person name="Land M."/>
            <person name="Lapidus A."/>
            <person name="Lucas S."/>
            <person name="Barry K."/>
            <person name="Huber H."/>
            <person name="Zhulin I.B."/>
            <person name="Whitman W.B."/>
            <person name="Mukhopadhyay B."/>
            <person name="Woese C."/>
            <person name="Bristow J."/>
            <person name="Kyrpides N."/>
        </authorList>
    </citation>
    <scope>NUCLEOTIDE SEQUENCE [LARGE SCALE GENOMIC DNA]</scope>
    <source>
        <strain evidence="9">ATCC 43588 / DSM 3639 / JCM 9404 / F1</strain>
    </source>
</reference>